<reference evidence="1 2" key="1">
    <citation type="journal article" date="2017" name="Environ. Microbiol.">
        <title>Genome and epigenome of a novel marine Thaumarchaeota strain suggest viral infection, phosphorothioation DNA modification and multiple restriction systems.</title>
        <authorList>
            <person name="Ahlgren N.A."/>
            <person name="Chen Y."/>
            <person name="Needham D.M."/>
            <person name="Parada A.E."/>
            <person name="Sachdeva R."/>
            <person name="Trinh V."/>
            <person name="Chen T."/>
            <person name="Fuhrman J.A."/>
        </authorList>
    </citation>
    <scope>NUCLEOTIDE SEQUENCE [LARGE SCALE GENOMIC DNA]</scope>
    <source>
        <strain evidence="1 2">SPOT01</strain>
    </source>
</reference>
<evidence type="ECO:0000313" key="1">
    <source>
        <dbReference type="EMBL" id="ARS64297.1"/>
    </source>
</evidence>
<dbReference type="SUPFAM" id="SSF46785">
    <property type="entry name" value="Winged helix' DNA-binding domain"/>
    <property type="match status" value="1"/>
</dbReference>
<dbReference type="KEGG" id="nct:NMSP_0676"/>
<protein>
    <submittedName>
        <fullName evidence="1">Uncharacterized protein</fullName>
    </submittedName>
</protein>
<dbReference type="GeneID" id="32901160"/>
<organism evidence="1 2">
    <name type="scientific">Candidatus Nitrosomarinus catalinensis</name>
    <dbReference type="NCBI Taxonomy" id="1898749"/>
    <lineage>
        <taxon>Archaea</taxon>
        <taxon>Nitrososphaerota</taxon>
        <taxon>Nitrososphaeria</taxon>
        <taxon>Nitrosopumilales</taxon>
        <taxon>Nitrosopumilaceae</taxon>
        <taxon>Candidatus Nitrosomarinus</taxon>
    </lineage>
</organism>
<sequence>MRKLGTIDLEVLQLAVNQNGTFNETHLENSKLKRHGVGKILDTLASLKDRKFISMNENGSFTITELAKEILWSSKIPIWAKILRLLQIKSCDLQQIIETINSSEDEIFNELEQLRKNQLVLMSPQRQDEKLIKVYEILPEGIEVIDKTETQGFENINFGKNKSDGEIIGTIEEVLDQVKKLNCSDDEKNNITKKLELLKNKLEI</sequence>
<accession>A0A2Z2HJQ7</accession>
<dbReference type="Proteomes" id="UP000249949">
    <property type="component" value="Chromosome"/>
</dbReference>
<dbReference type="RefSeq" id="WP_086907429.1">
    <property type="nucleotide sequence ID" value="NZ_CP021324.1"/>
</dbReference>
<evidence type="ECO:0000313" key="2">
    <source>
        <dbReference type="Proteomes" id="UP000249949"/>
    </source>
</evidence>
<name>A0A2Z2HJQ7_9ARCH</name>
<dbReference type="EMBL" id="CP021324">
    <property type="protein sequence ID" value="ARS64297.1"/>
    <property type="molecule type" value="Genomic_DNA"/>
</dbReference>
<keyword evidence="2" id="KW-1185">Reference proteome</keyword>
<dbReference type="AlphaFoldDB" id="A0A2Z2HJQ7"/>
<dbReference type="OrthoDB" id="2479at2157"/>
<dbReference type="InterPro" id="IPR036390">
    <property type="entry name" value="WH_DNA-bd_sf"/>
</dbReference>
<proteinExistence type="predicted"/>
<gene>
    <name evidence="1" type="ORF">NMSP_0676</name>
</gene>